<keyword evidence="9" id="KW-0547">Nucleotide-binding</keyword>
<comment type="function">
    <text evidence="2">Catalyzes the phosphorylation of pyruvate to phosphoenolpyruvate.</text>
</comment>
<evidence type="ECO:0000256" key="13">
    <source>
        <dbReference type="ARBA" id="ARBA00033470"/>
    </source>
</evidence>
<evidence type="ECO:0000256" key="8">
    <source>
        <dbReference type="ARBA" id="ARBA00022723"/>
    </source>
</evidence>
<gene>
    <name evidence="17" type="ORF">FAK_02220</name>
</gene>
<dbReference type="GO" id="GO:0046872">
    <property type="term" value="F:metal ion binding"/>
    <property type="evidence" value="ECO:0007669"/>
    <property type="project" value="UniProtKB-KW"/>
</dbReference>
<reference evidence="18" key="1">
    <citation type="journal article" date="2023" name="Arch. Microbiol.">
        <title>Desulfoferula mesophilus gen. nov. sp. nov., a mesophilic sulfate-reducing bacterium isolated from a brackish lake sediment.</title>
        <authorList>
            <person name="Watanabe T."/>
            <person name="Yabe T."/>
            <person name="Tsuji J.M."/>
            <person name="Fukui M."/>
        </authorList>
    </citation>
    <scope>NUCLEOTIDE SEQUENCE [LARGE SCALE GENOMIC DNA]</scope>
    <source>
        <strain evidence="18">12FAK</strain>
    </source>
</reference>
<protein>
    <recommendedName>
        <fullName evidence="6">Phosphoenolpyruvate synthase</fullName>
        <ecNumber evidence="5">2.7.9.2</ecNumber>
    </recommendedName>
    <alternativeName>
        <fullName evidence="13">Pyruvate, water dikinase</fullName>
    </alternativeName>
</protein>
<sequence>MNWILTLDEIEPTCEVGGKARALATLKRQGLKVPAAFCLPAAAYRYYLNRNGLDQQISLELGKKSFDNMRWEELWDVSLRLRNVFGKAEIPNDLSQAIEDGVHHLFGDRPVSVRSSALAEDSAQASFAGLHESFINVRGIHSILKHIKLVWASLWSDRALLYRQELALDPFASAMAVVVQEMIVGQSSGVAFSMNPLDKSRASVEAVYGLNQGLVDGSIEPDHWELDRVTGHIVEHRGAQRRMALAPGPEGSVAEALPEKQQQQPPLSSAQVMGIFRISRSLEVAFGSPQDMEWTLEAHEFHILQSRNITTLAVSKEDDERRRYLGLKRSIENLKALRKTIEENLLPGMESQSRELAANNLSRLTDRELVTEIRRRQEIVQKGVDDYWRECIPFAHGMRLFGQVYNDRLAPQDPYEFMHLLSGSRLQSTSRNRCLWKIGQLIAADPTLAQAVSQEGDMAGFPNFLSLIDQYISLYGGASWGGRKFRLNRKAVARLAARYANTSAPAEGAPRSDKGELEREFMQSFPATQLPYALELLEIGRASYRLRDDDNIYLGRLEGELARAVSEGVARLSAKWGSIPGDLQAEDVLLALENGRAPVPPKKSKAKTKGKTVLSSKARQLIGQPASAGWASGPARLVQDPQDLFEFENGEVLVCDAIDPNMTFVVPLAAAIVERRGGMLIHGAIIAREHGIPCVTGVPEAVSLISTGDMLSVDGDLGLVTVGSNSLPVE</sequence>
<dbReference type="GO" id="GO:0008986">
    <property type="term" value="F:pyruvate, water dikinase activity"/>
    <property type="evidence" value="ECO:0007669"/>
    <property type="project" value="UniProtKB-EC"/>
</dbReference>
<evidence type="ECO:0000313" key="18">
    <source>
        <dbReference type="Proteomes" id="UP001366166"/>
    </source>
</evidence>
<dbReference type="Proteomes" id="UP001366166">
    <property type="component" value="Chromosome"/>
</dbReference>
<dbReference type="InterPro" id="IPR008279">
    <property type="entry name" value="PEP-util_enz_mobile_dom"/>
</dbReference>
<evidence type="ECO:0000256" key="6">
    <source>
        <dbReference type="ARBA" id="ARBA00021623"/>
    </source>
</evidence>
<evidence type="ECO:0000256" key="2">
    <source>
        <dbReference type="ARBA" id="ARBA00002988"/>
    </source>
</evidence>
<evidence type="ECO:0000256" key="9">
    <source>
        <dbReference type="ARBA" id="ARBA00022741"/>
    </source>
</evidence>
<evidence type="ECO:0000256" key="10">
    <source>
        <dbReference type="ARBA" id="ARBA00022777"/>
    </source>
</evidence>
<comment type="similarity">
    <text evidence="4">Belongs to the PEP-utilizing enzyme family.</text>
</comment>
<dbReference type="Gene3D" id="3.30.1490.20">
    <property type="entry name" value="ATP-grasp fold, A domain"/>
    <property type="match status" value="1"/>
</dbReference>
<dbReference type="InterPro" id="IPR006319">
    <property type="entry name" value="PEP_synth"/>
</dbReference>
<evidence type="ECO:0000259" key="16">
    <source>
        <dbReference type="Pfam" id="PF01326"/>
    </source>
</evidence>
<comment type="cofactor">
    <cofactor evidence="1">
        <name>Mg(2+)</name>
        <dbReference type="ChEBI" id="CHEBI:18420"/>
    </cofactor>
</comment>
<keyword evidence="7" id="KW-0808">Transferase</keyword>
<dbReference type="KEGG" id="dmp:FAK_02220"/>
<evidence type="ECO:0000256" key="11">
    <source>
        <dbReference type="ARBA" id="ARBA00022840"/>
    </source>
</evidence>
<dbReference type="Pfam" id="PF01326">
    <property type="entry name" value="PPDK_N"/>
    <property type="match status" value="1"/>
</dbReference>
<dbReference type="AlphaFoldDB" id="A0AAU9E7P8"/>
<organism evidence="17 18">
    <name type="scientific">Desulfoferula mesophila</name>
    <dbReference type="NCBI Taxonomy" id="3058419"/>
    <lineage>
        <taxon>Bacteria</taxon>
        <taxon>Pseudomonadati</taxon>
        <taxon>Thermodesulfobacteriota</taxon>
        <taxon>Desulfarculia</taxon>
        <taxon>Desulfarculales</taxon>
        <taxon>Desulfarculaceae</taxon>
        <taxon>Desulfoferula</taxon>
    </lineage>
</organism>
<proteinExistence type="inferred from homology"/>
<comment type="pathway">
    <text evidence="3">Carbohydrate biosynthesis; gluconeogenesis.</text>
</comment>
<dbReference type="Pfam" id="PF00391">
    <property type="entry name" value="PEP-utilizers"/>
    <property type="match status" value="1"/>
</dbReference>
<accession>A0AAU9E7P8</accession>
<evidence type="ECO:0000256" key="14">
    <source>
        <dbReference type="ARBA" id="ARBA00047700"/>
    </source>
</evidence>
<evidence type="ECO:0000256" key="4">
    <source>
        <dbReference type="ARBA" id="ARBA00007837"/>
    </source>
</evidence>
<name>A0AAU9E7P8_9BACT</name>
<dbReference type="Gene3D" id="3.30.470.20">
    <property type="entry name" value="ATP-grasp fold, B domain"/>
    <property type="match status" value="1"/>
</dbReference>
<keyword evidence="12" id="KW-0460">Magnesium</keyword>
<dbReference type="InterPro" id="IPR036637">
    <property type="entry name" value="Phosphohistidine_dom_sf"/>
</dbReference>
<dbReference type="SUPFAM" id="SSF56059">
    <property type="entry name" value="Glutathione synthetase ATP-binding domain-like"/>
    <property type="match status" value="1"/>
</dbReference>
<dbReference type="Gene3D" id="3.50.30.10">
    <property type="entry name" value="Phosphohistidine domain"/>
    <property type="match status" value="1"/>
</dbReference>
<feature type="domain" description="PEP-utilising enzyme mobile" evidence="15">
    <location>
        <begin position="647"/>
        <end position="718"/>
    </location>
</feature>
<keyword evidence="11" id="KW-0067">ATP-binding</keyword>
<evidence type="ECO:0000256" key="12">
    <source>
        <dbReference type="ARBA" id="ARBA00022842"/>
    </source>
</evidence>
<dbReference type="PANTHER" id="PTHR43030:SF1">
    <property type="entry name" value="PHOSPHOENOLPYRUVATE SYNTHASE"/>
    <property type="match status" value="1"/>
</dbReference>
<dbReference type="SUPFAM" id="SSF52009">
    <property type="entry name" value="Phosphohistidine domain"/>
    <property type="match status" value="1"/>
</dbReference>
<keyword evidence="10" id="KW-0418">Kinase</keyword>
<evidence type="ECO:0000256" key="1">
    <source>
        <dbReference type="ARBA" id="ARBA00001946"/>
    </source>
</evidence>
<evidence type="ECO:0000256" key="3">
    <source>
        <dbReference type="ARBA" id="ARBA00004742"/>
    </source>
</evidence>
<evidence type="ECO:0000259" key="15">
    <source>
        <dbReference type="Pfam" id="PF00391"/>
    </source>
</evidence>
<dbReference type="InterPro" id="IPR013815">
    <property type="entry name" value="ATP_grasp_subdomain_1"/>
</dbReference>
<feature type="domain" description="Pyruvate phosphate dikinase AMP/ATP-binding" evidence="16">
    <location>
        <begin position="15"/>
        <end position="320"/>
    </location>
</feature>
<dbReference type="EC" id="2.7.9.2" evidence="5"/>
<evidence type="ECO:0000256" key="5">
    <source>
        <dbReference type="ARBA" id="ARBA00011996"/>
    </source>
</evidence>
<dbReference type="GO" id="GO:0005524">
    <property type="term" value="F:ATP binding"/>
    <property type="evidence" value="ECO:0007669"/>
    <property type="project" value="UniProtKB-KW"/>
</dbReference>
<dbReference type="PANTHER" id="PTHR43030">
    <property type="entry name" value="PHOSPHOENOLPYRUVATE SYNTHASE"/>
    <property type="match status" value="1"/>
</dbReference>
<dbReference type="InterPro" id="IPR002192">
    <property type="entry name" value="PPDK_AMP/ATP-bd"/>
</dbReference>
<dbReference type="EMBL" id="AP028679">
    <property type="protein sequence ID" value="BEQ13156.1"/>
    <property type="molecule type" value="Genomic_DNA"/>
</dbReference>
<keyword evidence="18" id="KW-1185">Reference proteome</keyword>
<evidence type="ECO:0000313" key="17">
    <source>
        <dbReference type="EMBL" id="BEQ13156.1"/>
    </source>
</evidence>
<evidence type="ECO:0000256" key="7">
    <source>
        <dbReference type="ARBA" id="ARBA00022679"/>
    </source>
</evidence>
<dbReference type="RefSeq" id="WP_338604530.1">
    <property type="nucleotide sequence ID" value="NZ_AP028679.1"/>
</dbReference>
<keyword evidence="8" id="KW-0479">Metal-binding</keyword>
<comment type="catalytic activity">
    <reaction evidence="14">
        <text>pyruvate + ATP + H2O = phosphoenolpyruvate + AMP + phosphate + 2 H(+)</text>
        <dbReference type="Rhea" id="RHEA:11364"/>
        <dbReference type="ChEBI" id="CHEBI:15361"/>
        <dbReference type="ChEBI" id="CHEBI:15377"/>
        <dbReference type="ChEBI" id="CHEBI:15378"/>
        <dbReference type="ChEBI" id="CHEBI:30616"/>
        <dbReference type="ChEBI" id="CHEBI:43474"/>
        <dbReference type="ChEBI" id="CHEBI:58702"/>
        <dbReference type="ChEBI" id="CHEBI:456215"/>
        <dbReference type="EC" id="2.7.9.2"/>
    </reaction>
</comment>